<dbReference type="EMBL" id="FODE01000004">
    <property type="protein sequence ID" value="SEN31819.1"/>
    <property type="molecule type" value="Genomic_DNA"/>
</dbReference>
<sequence length="284" mass="30840">MKVESWDDIRTALAVARSGTVSGAAQMLGVHHATVIRRIDALEEQLQARLFQRHPRGYALTEAGQALLKAAEQADERFSQMSAQIAGAGDRIEGDLIITSLPELADLLMPRLISLIQQHPGLRLRYLTDPRLFRLDAGEAHLAIRAGAQPTEPDYVVLPLASTSHHLYASAGYLDAHGPVDDPSGHRFVLPGSEGRGAPYFKWIHDRVSPENIVMVSNDVAAREAVIRAGLAMGWLPAGSAAGLIRAMAMPEWDSDLWLVTHVDLHRTPKVQAALSALRDAGRG</sequence>
<evidence type="ECO:0000256" key="1">
    <source>
        <dbReference type="ARBA" id="ARBA00009437"/>
    </source>
</evidence>
<dbReference type="GO" id="GO:0003700">
    <property type="term" value="F:DNA-binding transcription factor activity"/>
    <property type="evidence" value="ECO:0007669"/>
    <property type="project" value="InterPro"/>
</dbReference>
<dbReference type="RefSeq" id="WP_090610675.1">
    <property type="nucleotide sequence ID" value="NZ_CP067124.1"/>
</dbReference>
<dbReference type="InterPro" id="IPR000847">
    <property type="entry name" value="LysR_HTH_N"/>
</dbReference>
<dbReference type="Gene3D" id="1.10.10.10">
    <property type="entry name" value="Winged helix-like DNA-binding domain superfamily/Winged helix DNA-binding domain"/>
    <property type="match status" value="1"/>
</dbReference>
<dbReference type="SUPFAM" id="SSF53850">
    <property type="entry name" value="Periplasmic binding protein-like II"/>
    <property type="match status" value="1"/>
</dbReference>
<evidence type="ECO:0000313" key="7">
    <source>
        <dbReference type="Proteomes" id="UP000199054"/>
    </source>
</evidence>
<comment type="similarity">
    <text evidence="1">Belongs to the LysR transcriptional regulatory family.</text>
</comment>
<dbReference type="PANTHER" id="PTHR30537">
    <property type="entry name" value="HTH-TYPE TRANSCRIPTIONAL REGULATOR"/>
    <property type="match status" value="1"/>
</dbReference>
<keyword evidence="3 6" id="KW-0238">DNA-binding</keyword>
<proteinExistence type="inferred from homology"/>
<dbReference type="Pfam" id="PF03466">
    <property type="entry name" value="LysR_substrate"/>
    <property type="match status" value="1"/>
</dbReference>
<evidence type="ECO:0000256" key="2">
    <source>
        <dbReference type="ARBA" id="ARBA00023015"/>
    </source>
</evidence>
<name>A0A1H8FJC5_9RHOB</name>
<dbReference type="AlphaFoldDB" id="A0A1H8FJC5"/>
<evidence type="ECO:0000256" key="3">
    <source>
        <dbReference type="ARBA" id="ARBA00023125"/>
    </source>
</evidence>
<evidence type="ECO:0000313" key="6">
    <source>
        <dbReference type="EMBL" id="SEN31819.1"/>
    </source>
</evidence>
<organism evidence="6 7">
    <name type="scientific">Paracoccus alcaliphilus</name>
    <dbReference type="NCBI Taxonomy" id="34002"/>
    <lineage>
        <taxon>Bacteria</taxon>
        <taxon>Pseudomonadati</taxon>
        <taxon>Pseudomonadota</taxon>
        <taxon>Alphaproteobacteria</taxon>
        <taxon>Rhodobacterales</taxon>
        <taxon>Paracoccaceae</taxon>
        <taxon>Paracoccus</taxon>
    </lineage>
</organism>
<keyword evidence="7" id="KW-1185">Reference proteome</keyword>
<dbReference type="GO" id="GO:0006351">
    <property type="term" value="P:DNA-templated transcription"/>
    <property type="evidence" value="ECO:0007669"/>
    <property type="project" value="TreeGrafter"/>
</dbReference>
<dbReference type="GO" id="GO:0043565">
    <property type="term" value="F:sequence-specific DNA binding"/>
    <property type="evidence" value="ECO:0007669"/>
    <property type="project" value="TreeGrafter"/>
</dbReference>
<feature type="domain" description="HTH lysR-type" evidence="5">
    <location>
        <begin position="1"/>
        <end position="61"/>
    </location>
</feature>
<protein>
    <submittedName>
        <fullName evidence="6">DNA-binding transcriptional regulator, LysR family</fullName>
    </submittedName>
</protein>
<dbReference type="PANTHER" id="PTHR30537:SF3">
    <property type="entry name" value="TRANSCRIPTIONAL REGULATORY PROTEIN"/>
    <property type="match status" value="1"/>
</dbReference>
<dbReference type="SUPFAM" id="SSF46785">
    <property type="entry name" value="Winged helix' DNA-binding domain"/>
    <property type="match status" value="1"/>
</dbReference>
<dbReference type="OrthoDB" id="9796526at2"/>
<dbReference type="STRING" id="34002.SAMN04489859_100485"/>
<gene>
    <name evidence="6" type="ORF">SAMN04489859_100485</name>
</gene>
<dbReference type="Proteomes" id="UP000199054">
    <property type="component" value="Unassembled WGS sequence"/>
</dbReference>
<accession>A0A1H8FJC5</accession>
<dbReference type="InterPro" id="IPR005119">
    <property type="entry name" value="LysR_subst-bd"/>
</dbReference>
<dbReference type="InterPro" id="IPR036388">
    <property type="entry name" value="WH-like_DNA-bd_sf"/>
</dbReference>
<evidence type="ECO:0000256" key="4">
    <source>
        <dbReference type="ARBA" id="ARBA00023163"/>
    </source>
</evidence>
<keyword evidence="4" id="KW-0804">Transcription</keyword>
<dbReference type="Gene3D" id="3.40.190.290">
    <property type="match status" value="1"/>
</dbReference>
<dbReference type="InterPro" id="IPR058163">
    <property type="entry name" value="LysR-type_TF_proteobact-type"/>
</dbReference>
<dbReference type="PROSITE" id="PS50931">
    <property type="entry name" value="HTH_LYSR"/>
    <property type="match status" value="1"/>
</dbReference>
<evidence type="ECO:0000259" key="5">
    <source>
        <dbReference type="PROSITE" id="PS50931"/>
    </source>
</evidence>
<reference evidence="6 7" key="1">
    <citation type="submission" date="2016-10" db="EMBL/GenBank/DDBJ databases">
        <authorList>
            <person name="de Groot N.N."/>
        </authorList>
    </citation>
    <scope>NUCLEOTIDE SEQUENCE [LARGE SCALE GENOMIC DNA]</scope>
    <source>
        <strain evidence="6 7">DSM 8512</strain>
    </source>
</reference>
<dbReference type="Pfam" id="PF00126">
    <property type="entry name" value="HTH_1"/>
    <property type="match status" value="1"/>
</dbReference>
<dbReference type="InterPro" id="IPR036390">
    <property type="entry name" value="WH_DNA-bd_sf"/>
</dbReference>
<keyword evidence="2" id="KW-0805">Transcription regulation</keyword>